<reference evidence="1" key="1">
    <citation type="submission" date="2014-11" db="EMBL/GenBank/DDBJ databases">
        <authorList>
            <person name="Otto D Thomas"/>
            <person name="Naeem Raeece"/>
        </authorList>
    </citation>
    <scope>NUCLEOTIDE SEQUENCE</scope>
</reference>
<accession>A0A0G4HWA7</accession>
<dbReference type="VEuPathDB" id="CryptoDB:Cvel_1438"/>
<name>A0A0G4HWA7_9ALVE</name>
<dbReference type="AlphaFoldDB" id="A0A0G4HWA7"/>
<proteinExistence type="predicted"/>
<dbReference type="EMBL" id="CDMZ01004134">
    <property type="protein sequence ID" value="CEM48747.1"/>
    <property type="molecule type" value="Genomic_DNA"/>
</dbReference>
<organism evidence="1">
    <name type="scientific">Chromera velia CCMP2878</name>
    <dbReference type="NCBI Taxonomy" id="1169474"/>
    <lineage>
        <taxon>Eukaryota</taxon>
        <taxon>Sar</taxon>
        <taxon>Alveolata</taxon>
        <taxon>Colpodellida</taxon>
        <taxon>Chromeraceae</taxon>
        <taxon>Chromera</taxon>
    </lineage>
</organism>
<sequence>MEKLPSDLVEIEPDASSNLLESEAAEAFEKGMVCVRVGTTSRGCRSCCPSRCTYDSRPYGSYDRCCCGY</sequence>
<gene>
    <name evidence="1" type="ORF">Cvel_1438</name>
</gene>
<evidence type="ECO:0000313" key="1">
    <source>
        <dbReference type="EMBL" id="CEM48747.1"/>
    </source>
</evidence>
<protein>
    <submittedName>
        <fullName evidence="1">Uncharacterized protein</fullName>
    </submittedName>
</protein>